<organism evidence="1 2">
    <name type="scientific">Trichonephila clavata</name>
    <name type="common">Joro spider</name>
    <name type="synonym">Nephila clavata</name>
    <dbReference type="NCBI Taxonomy" id="2740835"/>
    <lineage>
        <taxon>Eukaryota</taxon>
        <taxon>Metazoa</taxon>
        <taxon>Ecdysozoa</taxon>
        <taxon>Arthropoda</taxon>
        <taxon>Chelicerata</taxon>
        <taxon>Arachnida</taxon>
        <taxon>Araneae</taxon>
        <taxon>Araneomorphae</taxon>
        <taxon>Entelegynae</taxon>
        <taxon>Araneoidea</taxon>
        <taxon>Nephilidae</taxon>
        <taxon>Trichonephila</taxon>
    </lineage>
</organism>
<protein>
    <recommendedName>
        <fullName evidence="3">EGF-like domain-containing protein</fullName>
    </recommendedName>
</protein>
<dbReference type="Gene3D" id="2.10.25.10">
    <property type="entry name" value="Laminin"/>
    <property type="match status" value="1"/>
</dbReference>
<gene>
    <name evidence="1" type="ORF">TNCT_30011</name>
</gene>
<dbReference type="Proteomes" id="UP000887116">
    <property type="component" value="Unassembled WGS sequence"/>
</dbReference>
<evidence type="ECO:0000313" key="1">
    <source>
        <dbReference type="EMBL" id="GFQ67257.1"/>
    </source>
</evidence>
<keyword evidence="2" id="KW-1185">Reference proteome</keyword>
<reference evidence="1" key="1">
    <citation type="submission" date="2020-07" db="EMBL/GenBank/DDBJ databases">
        <title>Multicomponent nature underlies the extraordinary mechanical properties of spider dragline silk.</title>
        <authorList>
            <person name="Kono N."/>
            <person name="Nakamura H."/>
            <person name="Mori M."/>
            <person name="Yoshida Y."/>
            <person name="Ohtoshi R."/>
            <person name="Malay A.D."/>
            <person name="Moran D.A.P."/>
            <person name="Tomita M."/>
            <person name="Numata K."/>
            <person name="Arakawa K."/>
        </authorList>
    </citation>
    <scope>NUCLEOTIDE SEQUENCE</scope>
</reference>
<name>A0A8X6F1A2_TRICU</name>
<evidence type="ECO:0000313" key="2">
    <source>
        <dbReference type="Proteomes" id="UP000887116"/>
    </source>
</evidence>
<comment type="caution">
    <text evidence="1">The sequence shown here is derived from an EMBL/GenBank/DDBJ whole genome shotgun (WGS) entry which is preliminary data.</text>
</comment>
<accession>A0A8X6F1A2</accession>
<dbReference type="AlphaFoldDB" id="A0A8X6F1A2"/>
<dbReference type="SUPFAM" id="SSF57196">
    <property type="entry name" value="EGF/Laminin"/>
    <property type="match status" value="1"/>
</dbReference>
<evidence type="ECO:0008006" key="3">
    <source>
        <dbReference type="Google" id="ProtNLM"/>
    </source>
</evidence>
<dbReference type="EMBL" id="BMAO01010442">
    <property type="protein sequence ID" value="GFQ67257.1"/>
    <property type="molecule type" value="Genomic_DNA"/>
</dbReference>
<feature type="non-terminal residue" evidence="1">
    <location>
        <position position="1"/>
    </location>
</feature>
<proteinExistence type="predicted"/>
<sequence length="67" mass="7764">IYVTLRNAFMENANCWKSYRCRCDEGFSGSRCDEKIVADMSKQMTGLIGIFFCACRNRRLKNKVADQ</sequence>